<sequence>MADLEARLSALGANIRAAREERAETQAAVAKAIGMQRPDLSTIEAGRQNVTIGTLYRIADHLGVRAASLLPE</sequence>
<dbReference type="GO" id="GO:0003677">
    <property type="term" value="F:DNA binding"/>
    <property type="evidence" value="ECO:0007669"/>
    <property type="project" value="UniProtKB-KW"/>
</dbReference>
<evidence type="ECO:0000256" key="2">
    <source>
        <dbReference type="SAM" id="Coils"/>
    </source>
</evidence>
<dbReference type="EMBL" id="BCSZ01000012">
    <property type="protein sequence ID" value="GAT01284.1"/>
    <property type="molecule type" value="Genomic_DNA"/>
</dbReference>
<dbReference type="PANTHER" id="PTHR46797:SF1">
    <property type="entry name" value="METHYLPHOSPHONATE SYNTHASE"/>
    <property type="match status" value="1"/>
</dbReference>
<feature type="coiled-coil region" evidence="2">
    <location>
        <begin position="1"/>
        <end position="28"/>
    </location>
</feature>
<dbReference type="SMART" id="SM00530">
    <property type="entry name" value="HTH_XRE"/>
    <property type="match status" value="1"/>
</dbReference>
<dbReference type="PANTHER" id="PTHR46797">
    <property type="entry name" value="HTH-TYPE TRANSCRIPTIONAL REGULATOR"/>
    <property type="match status" value="1"/>
</dbReference>
<keyword evidence="2" id="KW-0175">Coiled coil</keyword>
<dbReference type="RefSeq" id="WP_201027944.1">
    <property type="nucleotide sequence ID" value="NZ_BCSZ01000012.1"/>
</dbReference>
<comment type="caution">
    <text evidence="4">The sequence shown here is derived from an EMBL/GenBank/DDBJ whole genome shotgun (WGS) entry which is preliminary data.</text>
</comment>
<dbReference type="Pfam" id="PF13560">
    <property type="entry name" value="HTH_31"/>
    <property type="match status" value="1"/>
</dbReference>
<dbReference type="InterPro" id="IPR010982">
    <property type="entry name" value="Lambda_DNA-bd_dom_sf"/>
</dbReference>
<dbReference type="AlphaFoldDB" id="A0A124E3X1"/>
<name>A0A124E3X1_MYCFO</name>
<dbReference type="PROSITE" id="PS50943">
    <property type="entry name" value="HTH_CROC1"/>
    <property type="match status" value="1"/>
</dbReference>
<gene>
    <name evidence="4" type="ORF">RMCFA_1398</name>
</gene>
<dbReference type="InterPro" id="IPR050807">
    <property type="entry name" value="TransReg_Diox_bact_type"/>
</dbReference>
<proteinExistence type="predicted"/>
<reference evidence="5" key="2">
    <citation type="submission" date="2016-02" db="EMBL/GenBank/DDBJ databases">
        <title>Draft genome sequence of five rapidly growing Mycobacterium species.</title>
        <authorList>
            <person name="Katahira K."/>
            <person name="Gotou Y."/>
            <person name="Iida K."/>
            <person name="Ogura Y."/>
            <person name="Hayashi T."/>
        </authorList>
    </citation>
    <scope>NUCLEOTIDE SEQUENCE [LARGE SCALE GENOMIC DNA]</scope>
    <source>
        <strain evidence="5">JCM6368</strain>
    </source>
</reference>
<organism evidence="4 5">
    <name type="scientific">Mycolicibacterium fortuitum subsp. acetamidolyticum</name>
    <dbReference type="NCBI Taxonomy" id="144550"/>
    <lineage>
        <taxon>Bacteria</taxon>
        <taxon>Bacillati</taxon>
        <taxon>Actinomycetota</taxon>
        <taxon>Actinomycetes</taxon>
        <taxon>Mycobacteriales</taxon>
        <taxon>Mycobacteriaceae</taxon>
        <taxon>Mycolicibacterium</taxon>
    </lineage>
</organism>
<protein>
    <submittedName>
        <fullName evidence="4">XRE family transcriptional regulator</fullName>
    </submittedName>
</protein>
<dbReference type="GO" id="GO:0003700">
    <property type="term" value="F:DNA-binding transcription factor activity"/>
    <property type="evidence" value="ECO:0007669"/>
    <property type="project" value="TreeGrafter"/>
</dbReference>
<feature type="domain" description="HTH cro/C1-type" evidence="3">
    <location>
        <begin position="15"/>
        <end position="69"/>
    </location>
</feature>
<evidence type="ECO:0000256" key="1">
    <source>
        <dbReference type="ARBA" id="ARBA00023125"/>
    </source>
</evidence>
<evidence type="ECO:0000313" key="4">
    <source>
        <dbReference type="EMBL" id="GAT01284.1"/>
    </source>
</evidence>
<dbReference type="Gene3D" id="1.10.260.40">
    <property type="entry name" value="lambda repressor-like DNA-binding domains"/>
    <property type="match status" value="1"/>
</dbReference>
<dbReference type="Proteomes" id="UP000069705">
    <property type="component" value="Unassembled WGS sequence"/>
</dbReference>
<keyword evidence="1" id="KW-0238">DNA-binding</keyword>
<dbReference type="SUPFAM" id="SSF47413">
    <property type="entry name" value="lambda repressor-like DNA-binding domains"/>
    <property type="match status" value="1"/>
</dbReference>
<dbReference type="GO" id="GO:0005829">
    <property type="term" value="C:cytosol"/>
    <property type="evidence" value="ECO:0007669"/>
    <property type="project" value="TreeGrafter"/>
</dbReference>
<evidence type="ECO:0000313" key="5">
    <source>
        <dbReference type="Proteomes" id="UP000069705"/>
    </source>
</evidence>
<accession>A0A124E3X1</accession>
<reference evidence="4 5" key="1">
    <citation type="journal article" date="2016" name="Genome Announc.">
        <title>Draft Genome Sequences of Five Rapidly Growing Mycobacterium Species, M. thermoresistibile, M. fortuitum subsp. acetamidolyticum, M. canariasense, M. brisbanense, and M. novocastrense.</title>
        <authorList>
            <person name="Katahira K."/>
            <person name="Ogura Y."/>
            <person name="Gotoh Y."/>
            <person name="Hayashi T."/>
        </authorList>
    </citation>
    <scope>NUCLEOTIDE SEQUENCE [LARGE SCALE GENOMIC DNA]</scope>
    <source>
        <strain evidence="4 5">JCM6368</strain>
    </source>
</reference>
<dbReference type="InterPro" id="IPR001387">
    <property type="entry name" value="Cro/C1-type_HTH"/>
</dbReference>
<dbReference type="CDD" id="cd00093">
    <property type="entry name" value="HTH_XRE"/>
    <property type="match status" value="1"/>
</dbReference>
<evidence type="ECO:0000259" key="3">
    <source>
        <dbReference type="PROSITE" id="PS50943"/>
    </source>
</evidence>